<keyword evidence="5 6" id="KW-0472">Membrane</keyword>
<keyword evidence="3 6" id="KW-0812">Transmembrane</keyword>
<name>A0A8C4QFD8_EPTBU</name>
<reference evidence="7" key="2">
    <citation type="submission" date="2025-09" db="UniProtKB">
        <authorList>
            <consortium name="Ensembl"/>
        </authorList>
    </citation>
    <scope>IDENTIFICATION</scope>
</reference>
<evidence type="ECO:0000256" key="1">
    <source>
        <dbReference type="ARBA" id="ARBA00004141"/>
    </source>
</evidence>
<dbReference type="InterPro" id="IPR018499">
    <property type="entry name" value="Tetraspanin/Peripherin"/>
</dbReference>
<feature type="transmembrane region" description="Helical" evidence="6">
    <location>
        <begin position="86"/>
        <end position="108"/>
    </location>
</feature>
<reference evidence="7" key="1">
    <citation type="submission" date="2025-08" db="UniProtKB">
        <authorList>
            <consortium name="Ensembl"/>
        </authorList>
    </citation>
    <scope>IDENTIFICATION</scope>
</reference>
<evidence type="ECO:0000256" key="4">
    <source>
        <dbReference type="ARBA" id="ARBA00022989"/>
    </source>
</evidence>
<sequence length="247" mass="27815">MANGEAAGVRAFVTVGNVIILSCGIALAAVSIFVITDPHRIYPLVEQTMNTDLFASAWISVFTGFAFFLLGMVGIAAAWMLSKRLFLVYIILMIVVFVFEAASCITAFTHKDYLMTNNFLKRQMLLEYGGKNKDQFTESWKYMMAKGQCCGADGPEDWMNYTSTLMPAGDEWPSFCCVRDNNYDFVKKESCKMGVRTAVITQGCSKYFEGAIEVYTWSIGWFGFAILCVTLFVMLAAMYLFNRLDWE</sequence>
<dbReference type="PRINTS" id="PR00259">
    <property type="entry name" value="TMFOUR"/>
</dbReference>
<proteinExistence type="inferred from homology"/>
<evidence type="ECO:0000256" key="5">
    <source>
        <dbReference type="ARBA" id="ARBA00023136"/>
    </source>
</evidence>
<comment type="subcellular location">
    <subcellularLocation>
        <location evidence="1 6">Membrane</location>
        <topology evidence="1 6">Multi-pass membrane protein</topology>
    </subcellularLocation>
</comment>
<feature type="transmembrane region" description="Helical" evidence="6">
    <location>
        <begin position="219"/>
        <end position="241"/>
    </location>
</feature>
<feature type="transmembrane region" description="Helical" evidence="6">
    <location>
        <begin position="12"/>
        <end position="35"/>
    </location>
</feature>
<keyword evidence="4 6" id="KW-1133">Transmembrane helix</keyword>
<feature type="transmembrane region" description="Helical" evidence="6">
    <location>
        <begin position="55"/>
        <end position="79"/>
    </location>
</feature>
<comment type="similarity">
    <text evidence="2 6">Belongs to the tetraspanin (TM4SF) family.</text>
</comment>
<dbReference type="InterPro" id="IPR000301">
    <property type="entry name" value="Tetraspanin_animals"/>
</dbReference>
<dbReference type="GO" id="GO:0016020">
    <property type="term" value="C:membrane"/>
    <property type="evidence" value="ECO:0007669"/>
    <property type="project" value="UniProtKB-SubCell"/>
</dbReference>
<dbReference type="SUPFAM" id="SSF48652">
    <property type="entry name" value="Tetraspanin"/>
    <property type="match status" value="1"/>
</dbReference>
<dbReference type="GeneTree" id="ENSGT00940000160881"/>
<keyword evidence="8" id="KW-1185">Reference proteome</keyword>
<dbReference type="Gene3D" id="1.10.1450.10">
    <property type="entry name" value="Tetraspanin"/>
    <property type="match status" value="1"/>
</dbReference>
<evidence type="ECO:0000256" key="3">
    <source>
        <dbReference type="ARBA" id="ARBA00022692"/>
    </source>
</evidence>
<dbReference type="Pfam" id="PF00335">
    <property type="entry name" value="Tetraspanin"/>
    <property type="match status" value="1"/>
</dbReference>
<organism evidence="7 8">
    <name type="scientific">Eptatretus burgeri</name>
    <name type="common">Inshore hagfish</name>
    <dbReference type="NCBI Taxonomy" id="7764"/>
    <lineage>
        <taxon>Eukaryota</taxon>
        <taxon>Metazoa</taxon>
        <taxon>Chordata</taxon>
        <taxon>Craniata</taxon>
        <taxon>Vertebrata</taxon>
        <taxon>Cyclostomata</taxon>
        <taxon>Myxini</taxon>
        <taxon>Myxiniformes</taxon>
        <taxon>Myxinidae</taxon>
        <taxon>Eptatretinae</taxon>
        <taxon>Eptatretus</taxon>
    </lineage>
</organism>
<dbReference type="PIRSF" id="PIRSF002419">
    <property type="entry name" value="Tetraspanin"/>
    <property type="match status" value="1"/>
</dbReference>
<evidence type="ECO:0000256" key="6">
    <source>
        <dbReference type="RuleBase" id="RU361218"/>
    </source>
</evidence>
<dbReference type="CDD" id="cd03156">
    <property type="entry name" value="uroplakin_I_like_LEL"/>
    <property type="match status" value="1"/>
</dbReference>
<evidence type="ECO:0000313" key="7">
    <source>
        <dbReference type="Ensembl" id="ENSEBUP00000014656.1"/>
    </source>
</evidence>
<accession>A0A8C4QFD8</accession>
<evidence type="ECO:0000256" key="2">
    <source>
        <dbReference type="ARBA" id="ARBA00006840"/>
    </source>
</evidence>
<dbReference type="OMA" id="CCIMNSL"/>
<dbReference type="PANTHER" id="PTHR47110:SF2">
    <property type="entry name" value="UROPLAKIN-1B"/>
    <property type="match status" value="1"/>
</dbReference>
<protein>
    <recommendedName>
        <fullName evidence="6">Tetraspanin</fullName>
    </recommendedName>
</protein>
<evidence type="ECO:0000313" key="8">
    <source>
        <dbReference type="Proteomes" id="UP000694388"/>
    </source>
</evidence>
<dbReference type="PANTHER" id="PTHR47110">
    <property type="entry name" value="TESTIS-SPECIFIC EXPRESSED PROTEIN 55"/>
    <property type="match status" value="1"/>
</dbReference>
<dbReference type="AlphaFoldDB" id="A0A8C4QFD8"/>
<dbReference type="InterPro" id="IPR008952">
    <property type="entry name" value="Tetraspanin_EC2_sf"/>
</dbReference>
<dbReference type="Proteomes" id="UP000694388">
    <property type="component" value="Unplaced"/>
</dbReference>
<dbReference type="Ensembl" id="ENSEBUT00000015232.1">
    <property type="protein sequence ID" value="ENSEBUP00000014656.1"/>
    <property type="gene ID" value="ENSEBUG00000009241.1"/>
</dbReference>